<feature type="domain" description="Cytochrome c" evidence="9">
    <location>
        <begin position="185"/>
        <end position="299"/>
    </location>
</feature>
<keyword evidence="4" id="KW-0732">Signal</keyword>
<evidence type="ECO:0000313" key="10">
    <source>
        <dbReference type="EMBL" id="MBK3332709.1"/>
    </source>
</evidence>
<dbReference type="InterPro" id="IPR009056">
    <property type="entry name" value="Cyt_c-like_dom"/>
</dbReference>
<keyword evidence="11" id="KW-1185">Reference proteome</keyword>
<dbReference type="InterPro" id="IPR036909">
    <property type="entry name" value="Cyt_c-like_dom_sf"/>
</dbReference>
<dbReference type="InterPro" id="IPR004852">
    <property type="entry name" value="Di-haem_cyt_c_peroxidsae"/>
</dbReference>
<dbReference type="InterPro" id="IPR026259">
    <property type="entry name" value="MauG/Cytc_peroxidase"/>
</dbReference>
<dbReference type="RefSeq" id="WP_207145095.1">
    <property type="nucleotide sequence ID" value="NZ_JAACYA010000002.1"/>
</dbReference>
<evidence type="ECO:0000256" key="7">
    <source>
        <dbReference type="ARBA" id="ARBA00023004"/>
    </source>
</evidence>
<dbReference type="InterPro" id="IPR051395">
    <property type="entry name" value="Cytochrome_c_Peroxidase/MauG"/>
</dbReference>
<keyword evidence="5" id="KW-0574">Periplasm</keyword>
<evidence type="ECO:0000256" key="4">
    <source>
        <dbReference type="ARBA" id="ARBA00022729"/>
    </source>
</evidence>
<comment type="subcellular location">
    <subcellularLocation>
        <location evidence="1">Periplasm</location>
    </subcellularLocation>
</comment>
<dbReference type="Gene3D" id="1.10.760.10">
    <property type="entry name" value="Cytochrome c-like domain"/>
    <property type="match status" value="2"/>
</dbReference>
<keyword evidence="2 8" id="KW-0349">Heme</keyword>
<reference evidence="10 11" key="1">
    <citation type="journal article" date="2021" name="Syst. Appl. Microbiol.">
        <title>Persephonella atlantica sp. nov.: How to adapt to physico-chemical gradients in high temperature hydrothermal habitats.</title>
        <authorList>
            <person name="Francois D.X."/>
            <person name="Godfroy A."/>
            <person name="Mathien C."/>
            <person name="Aube J."/>
            <person name="Cathalot C."/>
            <person name="Lesongeur F."/>
            <person name="L'Haridon S."/>
            <person name="Philippon X."/>
            <person name="Roussel E.G."/>
        </authorList>
    </citation>
    <scope>NUCLEOTIDE SEQUENCE [LARGE SCALE GENOMIC DNA]</scope>
    <source>
        <strain evidence="10 11">MO1340</strain>
    </source>
</reference>
<dbReference type="PANTHER" id="PTHR30600">
    <property type="entry name" value="CYTOCHROME C PEROXIDASE-RELATED"/>
    <property type="match status" value="1"/>
</dbReference>
<dbReference type="PROSITE" id="PS51007">
    <property type="entry name" value="CYTC"/>
    <property type="match status" value="1"/>
</dbReference>
<gene>
    <name evidence="10" type="ORF">GWK41_06475</name>
</gene>
<organism evidence="10 11">
    <name type="scientific">Persephonella atlantica</name>
    <dbReference type="NCBI Taxonomy" id="2699429"/>
    <lineage>
        <taxon>Bacteria</taxon>
        <taxon>Pseudomonadati</taxon>
        <taxon>Aquificota</taxon>
        <taxon>Aquificia</taxon>
        <taxon>Aquificales</taxon>
        <taxon>Hydrogenothermaceae</taxon>
        <taxon>Persephonella</taxon>
    </lineage>
</organism>
<evidence type="ECO:0000256" key="3">
    <source>
        <dbReference type="ARBA" id="ARBA00022723"/>
    </source>
</evidence>
<evidence type="ECO:0000259" key="9">
    <source>
        <dbReference type="PROSITE" id="PS51007"/>
    </source>
</evidence>
<dbReference type="SUPFAM" id="SSF46626">
    <property type="entry name" value="Cytochrome c"/>
    <property type="match status" value="2"/>
</dbReference>
<name>A0ABS1GIF8_9AQUI</name>
<protein>
    <submittedName>
        <fullName evidence="10">C-type cytochrome</fullName>
    </submittedName>
</protein>
<evidence type="ECO:0000256" key="5">
    <source>
        <dbReference type="ARBA" id="ARBA00022764"/>
    </source>
</evidence>
<keyword evidence="6" id="KW-0560">Oxidoreductase</keyword>
<evidence type="ECO:0000256" key="8">
    <source>
        <dbReference type="PROSITE-ProRule" id="PRU00433"/>
    </source>
</evidence>
<dbReference type="Pfam" id="PF03150">
    <property type="entry name" value="CCP_MauG"/>
    <property type="match status" value="1"/>
</dbReference>
<dbReference type="Proteomes" id="UP000772812">
    <property type="component" value="Unassembled WGS sequence"/>
</dbReference>
<evidence type="ECO:0000256" key="2">
    <source>
        <dbReference type="ARBA" id="ARBA00022617"/>
    </source>
</evidence>
<keyword evidence="7 8" id="KW-0408">Iron</keyword>
<keyword evidence="3 8" id="KW-0479">Metal-binding</keyword>
<sequence length="309" mass="35849">MLIIIIILITLINTAYGYEPVQPIPKSIEYDREKAELGKLLFFDPILAKDNRTSCAYCHDVYNKCGTDHRPVSKGFHDKKGNVNALTVFNTIFNFRLFWNGRAKDLVEQIYGPIQNPVEMNMSIKEVEERLNNSPFYRKKFRKVFGTDRIKFEHVAQAIAEFEKALITPDSKFDKFLRGEVELSKEEIEGYKLFKKLGCISCHNGVNLGGNSFQKIGVVHSYPWHENSPDRYQITKNEFDKNVFRVPSLRNIDCTYPYFHDGRVKTLEDAVQIMAFYNLGFKLSKDEIQKIVAFLKTLRGKLPEILKEN</sequence>
<evidence type="ECO:0000256" key="1">
    <source>
        <dbReference type="ARBA" id="ARBA00004418"/>
    </source>
</evidence>
<dbReference type="Pfam" id="PF00034">
    <property type="entry name" value="Cytochrom_C"/>
    <property type="match status" value="1"/>
</dbReference>
<comment type="caution">
    <text evidence="10">The sequence shown here is derived from an EMBL/GenBank/DDBJ whole genome shotgun (WGS) entry which is preliminary data.</text>
</comment>
<accession>A0ABS1GIF8</accession>
<proteinExistence type="predicted"/>
<dbReference type="EMBL" id="JAACYA010000002">
    <property type="protein sequence ID" value="MBK3332709.1"/>
    <property type="molecule type" value="Genomic_DNA"/>
</dbReference>
<evidence type="ECO:0000313" key="11">
    <source>
        <dbReference type="Proteomes" id="UP000772812"/>
    </source>
</evidence>
<evidence type="ECO:0000256" key="6">
    <source>
        <dbReference type="ARBA" id="ARBA00023002"/>
    </source>
</evidence>
<dbReference type="PIRSF" id="PIRSF000294">
    <property type="entry name" value="Cytochrome-c_peroxidase"/>
    <property type="match status" value="1"/>
</dbReference>
<dbReference type="PANTHER" id="PTHR30600:SF7">
    <property type="entry name" value="CYTOCHROME C PEROXIDASE-RELATED"/>
    <property type="match status" value="1"/>
</dbReference>